<dbReference type="EMBL" id="MFBA01000007">
    <property type="protein sequence ID" value="OGD86006.1"/>
    <property type="molecule type" value="Genomic_DNA"/>
</dbReference>
<gene>
    <name evidence="1" type="ORF">A2696_00305</name>
</gene>
<dbReference type="CDD" id="cd02440">
    <property type="entry name" value="AdoMet_MTases"/>
    <property type="match status" value="1"/>
</dbReference>
<dbReference type="AlphaFoldDB" id="A0A1F5G2A0"/>
<reference evidence="1 2" key="1">
    <citation type="journal article" date="2016" name="Nat. Commun.">
        <title>Thousands of microbial genomes shed light on interconnected biogeochemical processes in an aquifer system.</title>
        <authorList>
            <person name="Anantharaman K."/>
            <person name="Brown C.T."/>
            <person name="Hug L.A."/>
            <person name="Sharon I."/>
            <person name="Castelle C.J."/>
            <person name="Probst A.J."/>
            <person name="Thomas B.C."/>
            <person name="Singh A."/>
            <person name="Wilkins M.J."/>
            <person name="Karaoz U."/>
            <person name="Brodie E.L."/>
            <person name="Williams K.H."/>
            <person name="Hubbard S.S."/>
            <person name="Banfield J.F."/>
        </authorList>
    </citation>
    <scope>NUCLEOTIDE SEQUENCE [LARGE SCALE GENOMIC DNA]</scope>
</reference>
<dbReference type="SUPFAM" id="SSF53335">
    <property type="entry name" value="S-adenosyl-L-methionine-dependent methyltransferases"/>
    <property type="match status" value="1"/>
</dbReference>
<evidence type="ECO:0000313" key="1">
    <source>
        <dbReference type="EMBL" id="OGD86006.1"/>
    </source>
</evidence>
<dbReference type="Pfam" id="PF13489">
    <property type="entry name" value="Methyltransf_23"/>
    <property type="match status" value="1"/>
</dbReference>
<dbReference type="Proteomes" id="UP000177069">
    <property type="component" value="Unassembled WGS sequence"/>
</dbReference>
<name>A0A1F5G2A0_9BACT</name>
<proteinExistence type="predicted"/>
<evidence type="ECO:0000313" key="2">
    <source>
        <dbReference type="Proteomes" id="UP000177069"/>
    </source>
</evidence>
<organism evidence="1 2">
    <name type="scientific">Candidatus Curtissbacteria bacterium RIFCSPHIGHO2_01_FULL_41_13</name>
    <dbReference type="NCBI Taxonomy" id="1797745"/>
    <lineage>
        <taxon>Bacteria</taxon>
        <taxon>Candidatus Curtissiibacteriota</taxon>
    </lineage>
</organism>
<comment type="caution">
    <text evidence="1">The sequence shown here is derived from an EMBL/GenBank/DDBJ whole genome shotgun (WGS) entry which is preliminary data.</text>
</comment>
<accession>A0A1F5G2A0</accession>
<sequence length="200" mass="23446">MGKTEKWITDFKHEKKRRKLLCQLSFGKILDIGYNEFPNDFLQGAVGFDKNITRKPKNYVRFVKGDCQKLSKYFPANSFDTIIAGETIEHLENPSAFLREAKKILKDNGKLLLSTPNPYNLLTMFANFLFVKPGYASHINLFTFRTMIELLNHTGWECEKVINASGGINIWPKNRRFFLPFPKPFCYQFIYILKKKKFQQ</sequence>
<dbReference type="Gene3D" id="3.40.50.150">
    <property type="entry name" value="Vaccinia Virus protein VP39"/>
    <property type="match status" value="1"/>
</dbReference>
<protein>
    <submittedName>
        <fullName evidence="1">Uncharacterized protein</fullName>
    </submittedName>
</protein>
<dbReference type="InterPro" id="IPR029063">
    <property type="entry name" value="SAM-dependent_MTases_sf"/>
</dbReference>